<feature type="non-terminal residue" evidence="2">
    <location>
        <position position="169"/>
    </location>
</feature>
<evidence type="ECO:0000313" key="2">
    <source>
        <dbReference type="EMBL" id="RKP14852.1"/>
    </source>
</evidence>
<dbReference type="Gene3D" id="3.40.50.1820">
    <property type="entry name" value="alpha/beta hydrolase"/>
    <property type="match status" value="1"/>
</dbReference>
<dbReference type="InterPro" id="IPR051218">
    <property type="entry name" value="Sec_MonoDiacylglyc_Lipase"/>
</dbReference>
<keyword evidence="3" id="KW-1185">Reference proteome</keyword>
<feature type="domain" description="Fungal lipase-type" evidence="1">
    <location>
        <begin position="34"/>
        <end position="169"/>
    </location>
</feature>
<dbReference type="InterPro" id="IPR002921">
    <property type="entry name" value="Fungal_lipase-type"/>
</dbReference>
<feature type="non-terminal residue" evidence="2">
    <location>
        <position position="1"/>
    </location>
</feature>
<dbReference type="AlphaFoldDB" id="A0A4P9Y7U4"/>
<organism evidence="2 3">
    <name type="scientific">Piptocephalis cylindrospora</name>
    <dbReference type="NCBI Taxonomy" id="1907219"/>
    <lineage>
        <taxon>Eukaryota</taxon>
        <taxon>Fungi</taxon>
        <taxon>Fungi incertae sedis</taxon>
        <taxon>Zoopagomycota</taxon>
        <taxon>Zoopagomycotina</taxon>
        <taxon>Zoopagomycetes</taxon>
        <taxon>Zoopagales</taxon>
        <taxon>Piptocephalidaceae</taxon>
        <taxon>Piptocephalis</taxon>
    </lineage>
</organism>
<dbReference type="CDD" id="cd00519">
    <property type="entry name" value="Lipase_3"/>
    <property type="match status" value="1"/>
</dbReference>
<accession>A0A4P9Y7U4</accession>
<dbReference type="Proteomes" id="UP000267251">
    <property type="component" value="Unassembled WGS sequence"/>
</dbReference>
<dbReference type="InterPro" id="IPR029058">
    <property type="entry name" value="AB_hydrolase_fold"/>
</dbReference>
<evidence type="ECO:0000259" key="1">
    <source>
        <dbReference type="Pfam" id="PF01764"/>
    </source>
</evidence>
<dbReference type="GO" id="GO:0016787">
    <property type="term" value="F:hydrolase activity"/>
    <property type="evidence" value="ECO:0007669"/>
    <property type="project" value="UniProtKB-KW"/>
</dbReference>
<dbReference type="Pfam" id="PF01764">
    <property type="entry name" value="Lipase_3"/>
    <property type="match status" value="1"/>
</dbReference>
<dbReference type="OrthoDB" id="438440at2759"/>
<evidence type="ECO:0000313" key="3">
    <source>
        <dbReference type="Proteomes" id="UP000267251"/>
    </source>
</evidence>
<dbReference type="PANTHER" id="PTHR45856">
    <property type="entry name" value="ALPHA/BETA-HYDROLASES SUPERFAMILY PROTEIN"/>
    <property type="match status" value="1"/>
</dbReference>
<keyword evidence="2" id="KW-0378">Hydrolase</keyword>
<reference evidence="3" key="1">
    <citation type="journal article" date="2018" name="Nat. Microbiol.">
        <title>Leveraging single-cell genomics to expand the fungal tree of life.</title>
        <authorList>
            <person name="Ahrendt S.R."/>
            <person name="Quandt C.A."/>
            <person name="Ciobanu D."/>
            <person name="Clum A."/>
            <person name="Salamov A."/>
            <person name="Andreopoulos B."/>
            <person name="Cheng J.F."/>
            <person name="Woyke T."/>
            <person name="Pelin A."/>
            <person name="Henrissat B."/>
            <person name="Reynolds N.K."/>
            <person name="Benny G.L."/>
            <person name="Smith M.E."/>
            <person name="James T.Y."/>
            <person name="Grigoriev I.V."/>
        </authorList>
    </citation>
    <scope>NUCLEOTIDE SEQUENCE [LARGE SCALE GENOMIC DNA]</scope>
</reference>
<name>A0A4P9Y7U4_9FUNG</name>
<dbReference type="EMBL" id="KZ987783">
    <property type="protein sequence ID" value="RKP14852.1"/>
    <property type="molecule type" value="Genomic_DNA"/>
</dbReference>
<gene>
    <name evidence="2" type="ORF">BJ684DRAFT_1002</name>
</gene>
<sequence length="169" mass="18362">VFDAGSTATRATLASIQLPITGEEGGEEDQECLVISFRGSVRLLNWANNLMLKQVVTQIPGASPRVRVHAGFWRSWRSVRSDILVALDRALSTRPPNTPILVCGHSLGGALAQLCAADLKSTLGGAEGPIDIRVWTVGQPRVGNRRWSEHYASLDLPTTRIVHSKDLFP</sequence>
<dbReference type="PANTHER" id="PTHR45856:SF11">
    <property type="entry name" value="FUNGAL LIPASE-LIKE DOMAIN-CONTAINING PROTEIN"/>
    <property type="match status" value="1"/>
</dbReference>
<dbReference type="GO" id="GO:0006629">
    <property type="term" value="P:lipid metabolic process"/>
    <property type="evidence" value="ECO:0007669"/>
    <property type="project" value="InterPro"/>
</dbReference>
<dbReference type="SUPFAM" id="SSF53474">
    <property type="entry name" value="alpha/beta-Hydrolases"/>
    <property type="match status" value="1"/>
</dbReference>
<proteinExistence type="predicted"/>
<protein>
    <submittedName>
        <fullName evidence="2">Alpha/Beta hydrolase protein</fullName>
    </submittedName>
</protein>